<protein>
    <submittedName>
        <fullName evidence="1">Inovirus Gp2</fullName>
    </submittedName>
</protein>
<reference evidence="1" key="1">
    <citation type="journal article" date="2021" name="Proc. Natl. Acad. Sci. U.S.A.">
        <title>A Catalog of Tens of Thousands of Viruses from Human Metagenomes Reveals Hidden Associations with Chronic Diseases.</title>
        <authorList>
            <person name="Tisza M.J."/>
            <person name="Buck C.B."/>
        </authorList>
    </citation>
    <scope>NUCLEOTIDE SEQUENCE</scope>
    <source>
        <strain evidence="1">CtijX18</strain>
    </source>
</reference>
<name>A0A8S5USI1_9CAUD</name>
<organism evidence="1">
    <name type="scientific">Myoviridae sp. ctijX18</name>
    <dbReference type="NCBI Taxonomy" id="2825154"/>
    <lineage>
        <taxon>Viruses</taxon>
        <taxon>Duplodnaviria</taxon>
        <taxon>Heunggongvirae</taxon>
        <taxon>Uroviricota</taxon>
        <taxon>Caudoviricetes</taxon>
    </lineage>
</organism>
<dbReference type="EMBL" id="BK016133">
    <property type="protein sequence ID" value="DAF97439.1"/>
    <property type="molecule type" value="Genomic_DNA"/>
</dbReference>
<proteinExistence type="predicted"/>
<accession>A0A8S5USI1</accession>
<sequence>MVNKASLGLTEYQKNIKRELETIKTASKEELLYKVNQYLPLNSKLREGLDKKPISWLRKTLTKVLRGTLKSIGKQRKKSSLVDYRGYLDICEAYTRDDFPEDHYLRREYVDLPLAKANRWIDPRFRLNDKTGKLEKLSFKEIRNLNQAYNRIKELIRVLFQLYTKILVIRLDLYNDGRDLDVVNNRLRMWDKWIRGDKGDSYLASYCSREYSDGTGLHIHCFLFFNGQVLSKDQCLARYLGERWETMGGSRFHSRNMNKDKLPDGGECLGNVEYWDVYSIEKLIILGKYIIKNLNEREWLEKTGNNKEARLFSCTPIVDYEAKVNDYNERMVLNVEHNRKKIVDYSWIDRLGLKNEPSVFSKLRDKDRVDYSSVVRENPKYIRANRANPVTITKQKRIYGSEINKVLRDLFNYETSSSSYNGSFSEKELERMYKIRHDYLYKKDYRHRQYFNEDGTPKCF</sequence>
<evidence type="ECO:0000313" key="1">
    <source>
        <dbReference type="EMBL" id="DAF97439.1"/>
    </source>
</evidence>